<evidence type="ECO:0000259" key="2">
    <source>
        <dbReference type="PROSITE" id="PS50994"/>
    </source>
</evidence>
<keyword evidence="5" id="KW-1185">Reference proteome</keyword>
<dbReference type="InterPro" id="IPR054353">
    <property type="entry name" value="IstA-like_C"/>
</dbReference>
<dbReference type="EMBL" id="LR134173">
    <property type="protein sequence ID" value="VEB39320.1"/>
    <property type="molecule type" value="Genomic_DNA"/>
</dbReference>
<dbReference type="PANTHER" id="PTHR35004:SF7">
    <property type="entry name" value="INTEGRASE PROTEIN"/>
    <property type="match status" value="1"/>
</dbReference>
<dbReference type="InterPro" id="IPR036397">
    <property type="entry name" value="RNaseH_sf"/>
</dbReference>
<dbReference type="Gene3D" id="3.30.420.10">
    <property type="entry name" value="Ribonuclease H-like superfamily/Ribonuclease H"/>
    <property type="match status" value="1"/>
</dbReference>
<dbReference type="InterPro" id="IPR012337">
    <property type="entry name" value="RNaseH-like_sf"/>
</dbReference>
<comment type="similarity">
    <text evidence="1">Belongs to the transposase IS21/IS408/IS1162 family.</text>
</comment>
<dbReference type="PANTHER" id="PTHR35004">
    <property type="entry name" value="TRANSPOSASE RV3428C-RELATED"/>
    <property type="match status" value="1"/>
</dbReference>
<feature type="domain" description="Integrase catalytic" evidence="2">
    <location>
        <begin position="123"/>
        <end position="310"/>
    </location>
</feature>
<dbReference type="EMBL" id="LR134173">
    <property type="protein sequence ID" value="VEB33735.1"/>
    <property type="molecule type" value="Genomic_DNA"/>
</dbReference>
<evidence type="ECO:0000313" key="4">
    <source>
        <dbReference type="EMBL" id="VEB39320.1"/>
    </source>
</evidence>
<proteinExistence type="inferred from homology"/>
<dbReference type="Proteomes" id="UP000277577">
    <property type="component" value="Chromosome"/>
</dbReference>
<reference evidence="3 5" key="1">
    <citation type="submission" date="2018-12" db="EMBL/GenBank/DDBJ databases">
        <authorList>
            <consortium name="Pathogen Informatics"/>
        </authorList>
    </citation>
    <scope>NUCLEOTIDE SEQUENCE [LARGE SCALE GENOMIC DNA]</scope>
    <source>
        <strain evidence="3 5">NCTC11976</strain>
    </source>
</reference>
<evidence type="ECO:0000313" key="3">
    <source>
        <dbReference type="EMBL" id="VEB33735.1"/>
    </source>
</evidence>
<protein>
    <submittedName>
        <fullName evidence="3">Transposase and inactivated derivatives</fullName>
    </submittedName>
</protein>
<organism evidence="3 5">
    <name type="scientific">Legionella cherrii</name>
    <dbReference type="NCBI Taxonomy" id="28084"/>
    <lineage>
        <taxon>Bacteria</taxon>
        <taxon>Pseudomonadati</taxon>
        <taxon>Pseudomonadota</taxon>
        <taxon>Gammaproteobacteria</taxon>
        <taxon>Legionellales</taxon>
        <taxon>Legionellaceae</taxon>
        <taxon>Legionella</taxon>
    </lineage>
</organism>
<evidence type="ECO:0000313" key="5">
    <source>
        <dbReference type="Proteomes" id="UP000277577"/>
    </source>
</evidence>
<name>A0ABY6T310_9GAMM</name>
<dbReference type="NCBIfam" id="NF033546">
    <property type="entry name" value="transpos_IS21"/>
    <property type="match status" value="1"/>
</dbReference>
<dbReference type="InterPro" id="IPR001584">
    <property type="entry name" value="Integrase_cat-core"/>
</dbReference>
<dbReference type="PROSITE" id="PS50994">
    <property type="entry name" value="INTEGRASE"/>
    <property type="match status" value="1"/>
</dbReference>
<accession>A0ABY6T310</accession>
<sequence length="490" mass="56770">MTITNQQVKLLMKKLKKHNQEVSAAKSGMSANTARKYIKSGQLPSEMSKPHTWKTRVDAFSDVWDELAKMLEGAPGLEAKTLLNYLMARAPEQYNQSHLRTLQRRVRDWRAAFGAEQAVIFRQHIQPGKQSQSDFTCMNSLNITINGQPFKHLLFHFILTYSRWESIKVCFSESFESLVSGFEKAVWELGYVAGEHRTDNLTAATKAMGSRREFTERWQMVMAHYQIKPTTNNPGVSHENGSIEKSHDLLKNAIDQTLMVRGSRDFLTQKDYIEFLQKIVDGRNKYRMAQFEQEEELLQELPDRKWNSPEIVTARVSSGSIIQLLDKPYSVPSRLIHYTLKAYIYPEEIILFYGNKQLQVMPRNYGDGLEGINYRHLIDALVRKPSAFANYRYQGAFFPRSCFRKAYDELCNKRPASADRVYLKILQLAKIQSEQQVALALELLLEAREIPLLERVKELIDVYQKEKRAVHVMEPNLADYDNLLTSYRSH</sequence>
<evidence type="ECO:0000256" key="1">
    <source>
        <dbReference type="ARBA" id="ARBA00009277"/>
    </source>
</evidence>
<dbReference type="Pfam" id="PF22483">
    <property type="entry name" value="Mu-transpos_C_2"/>
    <property type="match status" value="1"/>
</dbReference>
<dbReference type="SUPFAM" id="SSF53098">
    <property type="entry name" value="Ribonuclease H-like"/>
    <property type="match status" value="1"/>
</dbReference>
<gene>
    <name evidence="3" type="ORF">NCTC11976_00486</name>
    <name evidence="4" type="ORF">NCTC11976_03185</name>
</gene>
<dbReference type="RefSeq" id="WP_051544491.1">
    <property type="nucleotide sequence ID" value="NZ_LR134173.1"/>
</dbReference>